<gene>
    <name evidence="1" type="ORF">CCACVL1_09141</name>
</gene>
<keyword evidence="2" id="KW-1185">Reference proteome</keyword>
<evidence type="ECO:0000313" key="2">
    <source>
        <dbReference type="Proteomes" id="UP000188268"/>
    </source>
</evidence>
<comment type="caution">
    <text evidence="1">The sequence shown here is derived from an EMBL/GenBank/DDBJ whole genome shotgun (WGS) entry which is preliminary data.</text>
</comment>
<dbReference type="AlphaFoldDB" id="A0A1R3IXI2"/>
<dbReference type="Proteomes" id="UP000188268">
    <property type="component" value="Unassembled WGS sequence"/>
</dbReference>
<organism evidence="1 2">
    <name type="scientific">Corchorus capsularis</name>
    <name type="common">Jute</name>
    <dbReference type="NCBI Taxonomy" id="210143"/>
    <lineage>
        <taxon>Eukaryota</taxon>
        <taxon>Viridiplantae</taxon>
        <taxon>Streptophyta</taxon>
        <taxon>Embryophyta</taxon>
        <taxon>Tracheophyta</taxon>
        <taxon>Spermatophyta</taxon>
        <taxon>Magnoliopsida</taxon>
        <taxon>eudicotyledons</taxon>
        <taxon>Gunneridae</taxon>
        <taxon>Pentapetalae</taxon>
        <taxon>rosids</taxon>
        <taxon>malvids</taxon>
        <taxon>Malvales</taxon>
        <taxon>Malvaceae</taxon>
        <taxon>Grewioideae</taxon>
        <taxon>Apeibeae</taxon>
        <taxon>Corchorus</taxon>
    </lineage>
</organism>
<evidence type="ECO:0000313" key="1">
    <source>
        <dbReference type="EMBL" id="OMO87285.1"/>
    </source>
</evidence>
<sequence>MAKSIIIAREKKRRDARGSPIISQIKFGCFHSTSISSQGSKVIVGIRNSGKDTDEAKLLTWTQTENTV</sequence>
<dbReference type="EMBL" id="AWWV01009235">
    <property type="protein sequence ID" value="OMO87285.1"/>
    <property type="molecule type" value="Genomic_DNA"/>
</dbReference>
<name>A0A1R3IXI2_COCAP</name>
<reference evidence="1 2" key="1">
    <citation type="submission" date="2013-09" db="EMBL/GenBank/DDBJ databases">
        <title>Corchorus capsularis genome sequencing.</title>
        <authorList>
            <person name="Alam M."/>
            <person name="Haque M.S."/>
            <person name="Islam M.S."/>
            <person name="Emdad E.M."/>
            <person name="Islam M.M."/>
            <person name="Ahmed B."/>
            <person name="Halim A."/>
            <person name="Hossen Q.M.M."/>
            <person name="Hossain M.Z."/>
            <person name="Ahmed R."/>
            <person name="Khan M.M."/>
            <person name="Islam R."/>
            <person name="Rashid M.M."/>
            <person name="Khan S.A."/>
            <person name="Rahman M.S."/>
            <person name="Alam M."/>
        </authorList>
    </citation>
    <scope>NUCLEOTIDE SEQUENCE [LARGE SCALE GENOMIC DNA]</scope>
    <source>
        <strain evidence="2">cv. CVL-1</strain>
        <tissue evidence="1">Whole seedling</tissue>
    </source>
</reference>
<accession>A0A1R3IXI2</accession>
<proteinExistence type="predicted"/>
<protein>
    <submittedName>
        <fullName evidence="1">Uncharacterized protein</fullName>
    </submittedName>
</protein>
<dbReference type="Gramene" id="OMO87285">
    <property type="protein sequence ID" value="OMO87285"/>
    <property type="gene ID" value="CCACVL1_09141"/>
</dbReference>